<evidence type="ECO:0000313" key="2">
    <source>
        <dbReference type="Proteomes" id="UP000054632"/>
    </source>
</evidence>
<dbReference type="AlphaFoldDB" id="A0A0V1E8B2"/>
<organism evidence="1 2">
    <name type="scientific">Trichinella pseudospiralis</name>
    <name type="common">Parasitic roundworm</name>
    <dbReference type="NCBI Taxonomy" id="6337"/>
    <lineage>
        <taxon>Eukaryota</taxon>
        <taxon>Metazoa</taxon>
        <taxon>Ecdysozoa</taxon>
        <taxon>Nematoda</taxon>
        <taxon>Enoplea</taxon>
        <taxon>Dorylaimia</taxon>
        <taxon>Trichinellida</taxon>
        <taxon>Trichinellidae</taxon>
        <taxon>Trichinella</taxon>
    </lineage>
</organism>
<dbReference type="EMBL" id="JYDR01000084">
    <property type="protein sequence ID" value="KRY69793.1"/>
    <property type="molecule type" value="Genomic_DNA"/>
</dbReference>
<name>A0A0V1E8B2_TRIPS</name>
<reference evidence="1 2" key="1">
    <citation type="submission" date="2015-01" db="EMBL/GenBank/DDBJ databases">
        <title>Evolution of Trichinella species and genotypes.</title>
        <authorList>
            <person name="Korhonen P.K."/>
            <person name="Edoardo P."/>
            <person name="Giuseppe L.R."/>
            <person name="Gasser R.B."/>
        </authorList>
    </citation>
    <scope>NUCLEOTIDE SEQUENCE [LARGE SCALE GENOMIC DNA]</scope>
    <source>
        <strain evidence="1">ISS13</strain>
    </source>
</reference>
<proteinExistence type="predicted"/>
<comment type="caution">
    <text evidence="1">The sequence shown here is derived from an EMBL/GenBank/DDBJ whole genome shotgun (WGS) entry which is preliminary data.</text>
</comment>
<evidence type="ECO:0000313" key="1">
    <source>
        <dbReference type="EMBL" id="KRY69793.1"/>
    </source>
</evidence>
<accession>A0A0V1E8B2</accession>
<dbReference type="Proteomes" id="UP000054632">
    <property type="component" value="Unassembled WGS sequence"/>
</dbReference>
<sequence>MMLNVDNELQHVEGTLLANLGMFGNSPSKKLTLPKSNVNDPLMNKLQNNQCKCTDLLDLQLSDNFATIGLELHPAPLEAHGCPMFLQACSTVKNDMRIYDMG</sequence>
<gene>
    <name evidence="1" type="ORF">T4A_1437</name>
</gene>
<protein>
    <submittedName>
        <fullName evidence="1">Uncharacterized protein</fullName>
    </submittedName>
</protein>